<dbReference type="EMBL" id="VSSQ01008854">
    <property type="protein sequence ID" value="MPM40036.1"/>
    <property type="molecule type" value="Genomic_DNA"/>
</dbReference>
<accession>A0A644ZGS0</accession>
<dbReference type="AlphaFoldDB" id="A0A644ZGS0"/>
<comment type="caution">
    <text evidence="1">The sequence shown here is derived from an EMBL/GenBank/DDBJ whole genome shotgun (WGS) entry which is preliminary data.</text>
</comment>
<sequence>MKDELLKGKVLLSLIEVIAFAVEVEFYNSKRPHISIGMITPTQTLNQLEIGI</sequence>
<name>A0A644ZGS0_9ZZZZ</name>
<reference evidence="1" key="1">
    <citation type="submission" date="2019-08" db="EMBL/GenBank/DDBJ databases">
        <authorList>
            <person name="Kucharzyk K."/>
            <person name="Murdoch R.W."/>
            <person name="Higgins S."/>
            <person name="Loffler F."/>
        </authorList>
    </citation>
    <scope>NUCLEOTIDE SEQUENCE</scope>
</reference>
<organism evidence="1">
    <name type="scientific">bioreactor metagenome</name>
    <dbReference type="NCBI Taxonomy" id="1076179"/>
    <lineage>
        <taxon>unclassified sequences</taxon>
        <taxon>metagenomes</taxon>
        <taxon>ecological metagenomes</taxon>
    </lineage>
</organism>
<proteinExistence type="predicted"/>
<protein>
    <submittedName>
        <fullName evidence="1">Uncharacterized protein</fullName>
    </submittedName>
</protein>
<gene>
    <name evidence="1" type="ORF">SDC9_86674</name>
</gene>
<evidence type="ECO:0000313" key="1">
    <source>
        <dbReference type="EMBL" id="MPM40036.1"/>
    </source>
</evidence>